<dbReference type="InterPro" id="IPR003609">
    <property type="entry name" value="Pan_app"/>
</dbReference>
<protein>
    <submittedName>
        <fullName evidence="3">DgyrCDS12452</fullName>
    </submittedName>
</protein>
<dbReference type="Gene3D" id="3.50.4.10">
    <property type="entry name" value="Hepatocyte Growth Factor"/>
    <property type="match status" value="2"/>
</dbReference>
<dbReference type="Proteomes" id="UP000549394">
    <property type="component" value="Unassembled WGS sequence"/>
</dbReference>
<evidence type="ECO:0000256" key="1">
    <source>
        <dbReference type="SAM" id="SignalP"/>
    </source>
</evidence>
<keyword evidence="4" id="KW-1185">Reference proteome</keyword>
<feature type="chain" id="PRO_5029781902" evidence="1">
    <location>
        <begin position="20"/>
        <end position="618"/>
    </location>
</feature>
<dbReference type="SMART" id="SM00473">
    <property type="entry name" value="PAN_AP"/>
    <property type="match status" value="3"/>
</dbReference>
<evidence type="ECO:0000313" key="3">
    <source>
        <dbReference type="EMBL" id="CAD5124152.1"/>
    </source>
</evidence>
<dbReference type="SUPFAM" id="SSF57414">
    <property type="entry name" value="Hairpin loop containing domain-like"/>
    <property type="match status" value="2"/>
</dbReference>
<name>A0A7I8W6H6_9ANNE</name>
<accession>A0A7I8W6H6</accession>
<dbReference type="PROSITE" id="PS50948">
    <property type="entry name" value="PAN"/>
    <property type="match status" value="1"/>
</dbReference>
<feature type="signal peptide" evidence="1">
    <location>
        <begin position="1"/>
        <end position="19"/>
    </location>
</feature>
<comment type="caution">
    <text evidence="3">The sequence shown here is derived from an EMBL/GenBank/DDBJ whole genome shotgun (WGS) entry which is preliminary data.</text>
</comment>
<dbReference type="EMBL" id="CAJFCJ010000020">
    <property type="protein sequence ID" value="CAD5124152.1"/>
    <property type="molecule type" value="Genomic_DNA"/>
</dbReference>
<gene>
    <name evidence="3" type="ORF">DGYR_LOCUS11739</name>
</gene>
<proteinExistence type="predicted"/>
<evidence type="ECO:0000259" key="2">
    <source>
        <dbReference type="PROSITE" id="PS50948"/>
    </source>
</evidence>
<evidence type="ECO:0000313" key="4">
    <source>
        <dbReference type="Proteomes" id="UP000549394"/>
    </source>
</evidence>
<dbReference type="Pfam" id="PF00024">
    <property type="entry name" value="PAN_1"/>
    <property type="match status" value="1"/>
</dbReference>
<feature type="domain" description="Apple" evidence="2">
    <location>
        <begin position="184"/>
        <end position="259"/>
    </location>
</feature>
<keyword evidence="1" id="KW-0732">Signal</keyword>
<sequence length="618" mass="72117">MKLLLTCSVILLLPFLGEAVFDVDKCFQNEVDFFPIEASTAFENIDSLSSCQLKCLTIEGICRSIWYNETNRICYILKDWFYNGHPELFSNKLRPVKKRNFICQPDCYMVKATLPFSPRIDKLVKFMTNSSEECRILPLIMSNQNFLVADYLPDESACILRQGRHSMGEDKYSYEKKCNYINACFDKTSNKLLKTSKTVIKLTKTFENCVYSCLTSEVNSCKYFNYAKENQLCFLYKGDKTDYVETKVGWDFYEKKSFCKSHCTFNQTTPPQNGTIAQITIKKPVFSTLHCLIICLSSLMGCKYITYDPKTFSCYLSYADEQFPRGAIFEKEGGKCTTVKEKLMNKLKYKKGMTLLSKLCLNDERESVENHPCFKPYYFRGVQGPFYKSVIKPTTESCYNLCLREENFYCKSGTYFPIYGICSLRSYSEPKKPNSHFPFPMMTYLYFERTERCRPDCLLKKTVGVHRNYIRGSVKSIKAKDQEDCVTQFFINMGQSNYSDFYWNSTNKKCAAFQRGTDVANMLPDITSFETDCVKNYGCRMIRSSKANITKAYEDLYKTCEQNCLEISRSMYGKKKMKIKNAYFRYFSKEIINQIRYVHRLKMLVSLRKQGKQYAQVQ</sequence>
<reference evidence="3 4" key="1">
    <citation type="submission" date="2020-08" db="EMBL/GenBank/DDBJ databases">
        <authorList>
            <person name="Hejnol A."/>
        </authorList>
    </citation>
    <scope>NUCLEOTIDE SEQUENCE [LARGE SCALE GENOMIC DNA]</scope>
</reference>
<dbReference type="OrthoDB" id="5867217at2759"/>
<organism evidence="3 4">
    <name type="scientific">Dimorphilus gyrociliatus</name>
    <dbReference type="NCBI Taxonomy" id="2664684"/>
    <lineage>
        <taxon>Eukaryota</taxon>
        <taxon>Metazoa</taxon>
        <taxon>Spiralia</taxon>
        <taxon>Lophotrochozoa</taxon>
        <taxon>Annelida</taxon>
        <taxon>Polychaeta</taxon>
        <taxon>Polychaeta incertae sedis</taxon>
        <taxon>Dinophilidae</taxon>
        <taxon>Dimorphilus</taxon>
    </lineage>
</organism>
<dbReference type="AlphaFoldDB" id="A0A7I8W6H6"/>